<evidence type="ECO:0000256" key="4">
    <source>
        <dbReference type="ARBA" id="ARBA00022741"/>
    </source>
</evidence>
<sequence>MKSIELTNISTYYKKSIFQKTKVLRNIDLKLQKGKIYGLLGPNGAGKTTLIKTLLGLLRKHDGTISYYNEGKKVSRVKWLQRVGFVPEEVTFSQNITGRNFLKLMGNLYPINKKDLTQRVKDLFQLVGLESEKEKSINAYSKGMKKRLLIAQALLCNPHMLFLDEPMAGLDPKQRNQMRSLFTQYKDQGTGILISSHELPEIQMICDAIFLIKDGQIILTENLDSLDSFQSNPEVQLAINDINELPQKISTKYHCSEEHGRITISVKQDNLQELLAVLNDNGIAVKNIQTGSANLEKVFLNNLK</sequence>
<dbReference type="Gene3D" id="3.40.50.300">
    <property type="entry name" value="P-loop containing nucleotide triphosphate hydrolases"/>
    <property type="match status" value="1"/>
</dbReference>
<organism evidence="7 8">
    <name type="scientific">Fodinibius halophilus</name>
    <dbReference type="NCBI Taxonomy" id="1736908"/>
    <lineage>
        <taxon>Bacteria</taxon>
        <taxon>Pseudomonadati</taxon>
        <taxon>Balneolota</taxon>
        <taxon>Balneolia</taxon>
        <taxon>Balneolales</taxon>
        <taxon>Balneolaceae</taxon>
        <taxon>Fodinibius</taxon>
    </lineage>
</organism>
<dbReference type="PROSITE" id="PS00211">
    <property type="entry name" value="ABC_TRANSPORTER_1"/>
    <property type="match status" value="1"/>
</dbReference>
<dbReference type="InterPro" id="IPR027417">
    <property type="entry name" value="P-loop_NTPase"/>
</dbReference>
<keyword evidence="3" id="KW-0536">Nodulation</keyword>
<dbReference type="InterPro" id="IPR050763">
    <property type="entry name" value="ABC_transporter_ATP-binding"/>
</dbReference>
<dbReference type="Proteomes" id="UP000479132">
    <property type="component" value="Unassembled WGS sequence"/>
</dbReference>
<evidence type="ECO:0000256" key="2">
    <source>
        <dbReference type="ARBA" id="ARBA00022448"/>
    </source>
</evidence>
<proteinExistence type="inferred from homology"/>
<dbReference type="AlphaFoldDB" id="A0A6M1TFU6"/>
<dbReference type="PROSITE" id="PS50893">
    <property type="entry name" value="ABC_TRANSPORTER_2"/>
    <property type="match status" value="1"/>
</dbReference>
<reference evidence="7 8" key="1">
    <citation type="submission" date="2020-02" db="EMBL/GenBank/DDBJ databases">
        <title>Aliifodinibius halophilus 2W32, complete genome.</title>
        <authorList>
            <person name="Li Y."/>
            <person name="Wu S."/>
        </authorList>
    </citation>
    <scope>NUCLEOTIDE SEQUENCE [LARGE SCALE GENOMIC DNA]</scope>
    <source>
        <strain evidence="7 8">2W32</strain>
    </source>
</reference>
<dbReference type="GO" id="GO:0005524">
    <property type="term" value="F:ATP binding"/>
    <property type="evidence" value="ECO:0007669"/>
    <property type="project" value="UniProtKB-KW"/>
</dbReference>
<protein>
    <submittedName>
        <fullName evidence="7">ABC transporter ATP-binding protein</fullName>
    </submittedName>
</protein>
<dbReference type="Pfam" id="PF00005">
    <property type="entry name" value="ABC_tran"/>
    <property type="match status" value="1"/>
</dbReference>
<dbReference type="SUPFAM" id="SSF52540">
    <property type="entry name" value="P-loop containing nucleoside triphosphate hydrolases"/>
    <property type="match status" value="1"/>
</dbReference>
<keyword evidence="2" id="KW-0813">Transport</keyword>
<dbReference type="RefSeq" id="WP_165266325.1">
    <property type="nucleotide sequence ID" value="NZ_JAALLS010000003.1"/>
</dbReference>
<gene>
    <name evidence="7" type="ORF">G3569_04015</name>
</gene>
<keyword evidence="8" id="KW-1185">Reference proteome</keyword>
<dbReference type="InterPro" id="IPR003439">
    <property type="entry name" value="ABC_transporter-like_ATP-bd"/>
</dbReference>
<evidence type="ECO:0000259" key="6">
    <source>
        <dbReference type="PROSITE" id="PS50893"/>
    </source>
</evidence>
<evidence type="ECO:0000256" key="5">
    <source>
        <dbReference type="ARBA" id="ARBA00022840"/>
    </source>
</evidence>
<dbReference type="CDD" id="cd03230">
    <property type="entry name" value="ABC_DR_subfamily_A"/>
    <property type="match status" value="1"/>
</dbReference>
<dbReference type="PANTHER" id="PTHR42711">
    <property type="entry name" value="ABC TRANSPORTER ATP-BINDING PROTEIN"/>
    <property type="match status" value="1"/>
</dbReference>
<comment type="caution">
    <text evidence="7">The sequence shown here is derived from an EMBL/GenBank/DDBJ whole genome shotgun (WGS) entry which is preliminary data.</text>
</comment>
<dbReference type="InterPro" id="IPR003593">
    <property type="entry name" value="AAA+_ATPase"/>
</dbReference>
<dbReference type="PANTHER" id="PTHR42711:SF5">
    <property type="entry name" value="ABC TRANSPORTER ATP-BINDING PROTEIN NATA"/>
    <property type="match status" value="1"/>
</dbReference>
<dbReference type="InterPro" id="IPR017871">
    <property type="entry name" value="ABC_transporter-like_CS"/>
</dbReference>
<comment type="similarity">
    <text evidence="1">Belongs to the ABC transporter superfamily.</text>
</comment>
<feature type="domain" description="ABC transporter" evidence="6">
    <location>
        <begin position="4"/>
        <end position="239"/>
    </location>
</feature>
<evidence type="ECO:0000313" key="7">
    <source>
        <dbReference type="EMBL" id="NGP87510.1"/>
    </source>
</evidence>
<evidence type="ECO:0000256" key="1">
    <source>
        <dbReference type="ARBA" id="ARBA00005417"/>
    </source>
</evidence>
<name>A0A6M1TFU6_9BACT</name>
<keyword evidence="5 7" id="KW-0067">ATP-binding</keyword>
<evidence type="ECO:0000256" key="3">
    <source>
        <dbReference type="ARBA" id="ARBA00022458"/>
    </source>
</evidence>
<dbReference type="GO" id="GO:0016887">
    <property type="term" value="F:ATP hydrolysis activity"/>
    <property type="evidence" value="ECO:0007669"/>
    <property type="project" value="InterPro"/>
</dbReference>
<evidence type="ECO:0000313" key="8">
    <source>
        <dbReference type="Proteomes" id="UP000479132"/>
    </source>
</evidence>
<dbReference type="EMBL" id="JAALLS010000003">
    <property type="protein sequence ID" value="NGP87510.1"/>
    <property type="molecule type" value="Genomic_DNA"/>
</dbReference>
<dbReference type="SMART" id="SM00382">
    <property type="entry name" value="AAA"/>
    <property type="match status" value="1"/>
</dbReference>
<keyword evidence="4" id="KW-0547">Nucleotide-binding</keyword>
<accession>A0A6M1TFU6</accession>